<keyword evidence="4" id="KW-1185">Reference proteome</keyword>
<dbReference type="PANTHER" id="PTHR33240:SF8">
    <property type="entry name" value="OS03G0439900 PROTEIN"/>
    <property type="match status" value="1"/>
</dbReference>
<name>A0A6D2JS91_9BRAS</name>
<dbReference type="EMBL" id="CACVBM020001274">
    <property type="protein sequence ID" value="CAA7043061.1"/>
    <property type="molecule type" value="Genomic_DNA"/>
</dbReference>
<protein>
    <recommendedName>
        <fullName evidence="5">Retrotransposon gag domain-containing protein</fullName>
    </recommendedName>
</protein>
<feature type="region of interest" description="Disordered" evidence="2">
    <location>
        <begin position="119"/>
        <end position="146"/>
    </location>
</feature>
<feature type="region of interest" description="Disordered" evidence="2">
    <location>
        <begin position="758"/>
        <end position="835"/>
    </location>
</feature>
<comment type="caution">
    <text evidence="3">The sequence shown here is derived from an EMBL/GenBank/DDBJ whole genome shotgun (WGS) entry which is preliminary data.</text>
</comment>
<proteinExistence type="predicted"/>
<dbReference type="Gene3D" id="2.40.70.10">
    <property type="entry name" value="Acid Proteases"/>
    <property type="match status" value="1"/>
</dbReference>
<dbReference type="PANTHER" id="PTHR33240">
    <property type="entry name" value="OS08G0508500 PROTEIN"/>
    <property type="match status" value="1"/>
</dbReference>
<dbReference type="Proteomes" id="UP000467841">
    <property type="component" value="Unassembled WGS sequence"/>
</dbReference>
<feature type="compositionally biased region" description="Basic and acidic residues" evidence="2">
    <location>
        <begin position="31"/>
        <end position="42"/>
    </location>
</feature>
<dbReference type="InterPro" id="IPR021109">
    <property type="entry name" value="Peptidase_aspartic_dom_sf"/>
</dbReference>
<feature type="compositionally biased region" description="Polar residues" evidence="2">
    <location>
        <begin position="1"/>
        <end position="13"/>
    </location>
</feature>
<sequence length="835" mass="95725">MVNSKENTPVRSSPRNEEDLGTERTPPTTEKQQHGAEDDPPVRRSRSAPPNDQPTSSEEQPAPARRVEETDQPAKHRDPEISLSSSELERVMEKFMAPINKSFAEIRAQQSRTQKRIEALNREDDEGRSIHSTEMEDEPAPRSERLNQETALELERMNRRLDEVNSKIHRATSSAPELTKALADTRRSPLTRRLRDRIRLKIDSYPGDEDPKKWLTAFNLAMTRERYNSHDEREANYCQVFVEHMTKDALVCLPLEALRNGLWYDSKLKEDLSLKPSTSLEDAFHRAQNYIFLEEDKRFYAEKHGDRRITPPKPKEDVIETRRRPDPKRSLLTAFAAAEDESEQGSPHAATIMTTPDATQLGDDGDINTFCKFHRRNGHATENCKQLISNLIRMYNSGQIPPMDGDRSHGKSFAPRPSKPGQREKRGRQFNPRKDKGKSEAPPDGKSRDDQDDLPPPPRRYVTMIMGGLLNGDESVSAIKKYERKAVAAQRNPYVHQGIPTISFTDRDAGGLDTPQLDPLVVTMQIHDCDVSKILIDTRRTVNLIFKETLDCMCVEENSIKPAVCPLTGFTAEHVYTCGTVRLPVYIGGISKLKKFILMEKPAIYNIILGTPWLHEMRAVISTFHQCVKFPTPAGIFTLRGNQRETKSCFLQERRLRAASSFMIIEPPDQCRHLDETPWKSDLKCRKNTRNPLKLTDLFKLEQFEEEPLQSFVDRFQAALLRFDETNDLFHNPCLTLKNAFLRAEKFIRIEQGPPRRHLKRSISPSLEPGEFRHRRESRRGPLFPGESTPKHHQQHLNRPETIFIDEGDDDERVQRPASPMHGQLFTNSQIVSTP</sequence>
<evidence type="ECO:0000313" key="3">
    <source>
        <dbReference type="EMBL" id="CAA7043061.1"/>
    </source>
</evidence>
<feature type="coiled-coil region" evidence="1">
    <location>
        <begin position="147"/>
        <end position="174"/>
    </location>
</feature>
<dbReference type="CDD" id="cd00303">
    <property type="entry name" value="retropepsin_like"/>
    <property type="match status" value="1"/>
</dbReference>
<organism evidence="3 4">
    <name type="scientific">Microthlaspi erraticum</name>
    <dbReference type="NCBI Taxonomy" id="1685480"/>
    <lineage>
        <taxon>Eukaryota</taxon>
        <taxon>Viridiplantae</taxon>
        <taxon>Streptophyta</taxon>
        <taxon>Embryophyta</taxon>
        <taxon>Tracheophyta</taxon>
        <taxon>Spermatophyta</taxon>
        <taxon>Magnoliopsida</taxon>
        <taxon>eudicotyledons</taxon>
        <taxon>Gunneridae</taxon>
        <taxon>Pentapetalae</taxon>
        <taxon>rosids</taxon>
        <taxon>malvids</taxon>
        <taxon>Brassicales</taxon>
        <taxon>Brassicaceae</taxon>
        <taxon>Coluteocarpeae</taxon>
        <taxon>Microthlaspi</taxon>
    </lineage>
</organism>
<evidence type="ECO:0000256" key="2">
    <source>
        <dbReference type="SAM" id="MobiDB-lite"/>
    </source>
</evidence>
<gene>
    <name evidence="3" type="ORF">MERR_LOCUS30296</name>
</gene>
<feature type="compositionally biased region" description="Basic and acidic residues" evidence="2">
    <location>
        <begin position="432"/>
        <end position="449"/>
    </location>
</feature>
<evidence type="ECO:0008006" key="5">
    <source>
        <dbReference type="Google" id="ProtNLM"/>
    </source>
</evidence>
<feature type="compositionally biased region" description="Polar residues" evidence="2">
    <location>
        <begin position="825"/>
        <end position="835"/>
    </location>
</feature>
<dbReference type="OrthoDB" id="2919534at2759"/>
<feature type="compositionally biased region" description="Polar residues" evidence="2">
    <location>
        <begin position="48"/>
        <end position="59"/>
    </location>
</feature>
<evidence type="ECO:0000256" key="1">
    <source>
        <dbReference type="SAM" id="Coils"/>
    </source>
</evidence>
<keyword evidence="1" id="KW-0175">Coiled coil</keyword>
<reference evidence="3" key="1">
    <citation type="submission" date="2020-01" db="EMBL/GenBank/DDBJ databases">
        <authorList>
            <person name="Mishra B."/>
        </authorList>
    </citation>
    <scope>NUCLEOTIDE SEQUENCE [LARGE SCALE GENOMIC DNA]</scope>
</reference>
<evidence type="ECO:0000313" key="4">
    <source>
        <dbReference type="Proteomes" id="UP000467841"/>
    </source>
</evidence>
<feature type="compositionally biased region" description="Basic and acidic residues" evidence="2">
    <location>
        <begin position="65"/>
        <end position="80"/>
    </location>
</feature>
<dbReference type="AlphaFoldDB" id="A0A6D2JS91"/>
<feature type="region of interest" description="Disordered" evidence="2">
    <location>
        <begin position="396"/>
        <end position="461"/>
    </location>
</feature>
<feature type="region of interest" description="Disordered" evidence="2">
    <location>
        <begin position="1"/>
        <end position="87"/>
    </location>
</feature>
<accession>A0A6D2JS91</accession>
<feature type="region of interest" description="Disordered" evidence="2">
    <location>
        <begin position="305"/>
        <end position="329"/>
    </location>
</feature>